<dbReference type="Proteomes" id="UP000549009">
    <property type="component" value="Unassembled WGS sequence"/>
</dbReference>
<accession>A0A7W8ATM9</accession>
<dbReference type="EMBL" id="JACHJD010000005">
    <property type="protein sequence ID" value="MBB5104328.1"/>
    <property type="molecule type" value="Genomic_DNA"/>
</dbReference>
<evidence type="ECO:0000313" key="3">
    <source>
        <dbReference type="Proteomes" id="UP000549009"/>
    </source>
</evidence>
<reference evidence="2 3" key="1">
    <citation type="submission" date="2020-08" db="EMBL/GenBank/DDBJ databases">
        <title>Genomic Encyclopedia of Type Strains, Phase III (KMG-III): the genomes of soil and plant-associated and newly described type strains.</title>
        <authorList>
            <person name="Whitman W."/>
        </authorList>
    </citation>
    <scope>NUCLEOTIDE SEQUENCE [LARGE SCALE GENOMIC DNA]</scope>
    <source>
        <strain evidence="2 3">CECT 3146</strain>
    </source>
</reference>
<dbReference type="RefSeq" id="WP_170316505.1">
    <property type="nucleotide sequence ID" value="NZ_BMSQ01000001.1"/>
</dbReference>
<evidence type="ECO:0000313" key="2">
    <source>
        <dbReference type="EMBL" id="MBB5104328.1"/>
    </source>
</evidence>
<comment type="caution">
    <text evidence="2">The sequence shown here is derived from an EMBL/GenBank/DDBJ whole genome shotgun (WGS) entry which is preliminary data.</text>
</comment>
<gene>
    <name evidence="2" type="ORF">FHS40_003412</name>
</gene>
<evidence type="ECO:0000256" key="1">
    <source>
        <dbReference type="SAM" id="MobiDB-lite"/>
    </source>
</evidence>
<sequence>MRPRPLAGAELGCLGGPFGPLVTVGEGARGRPGGAAAPQRTEPAPQARPQP</sequence>
<name>A0A7W8ATM9_STRST</name>
<keyword evidence="3" id="KW-1185">Reference proteome</keyword>
<proteinExistence type="predicted"/>
<feature type="region of interest" description="Disordered" evidence="1">
    <location>
        <begin position="1"/>
        <end position="51"/>
    </location>
</feature>
<protein>
    <submittedName>
        <fullName evidence="2">Uncharacterized protein</fullName>
    </submittedName>
</protein>
<organism evidence="2 3">
    <name type="scientific">Streptomyces spectabilis</name>
    <dbReference type="NCBI Taxonomy" id="68270"/>
    <lineage>
        <taxon>Bacteria</taxon>
        <taxon>Bacillati</taxon>
        <taxon>Actinomycetota</taxon>
        <taxon>Actinomycetes</taxon>
        <taxon>Kitasatosporales</taxon>
        <taxon>Streptomycetaceae</taxon>
        <taxon>Streptomyces</taxon>
    </lineage>
</organism>
<dbReference type="AlphaFoldDB" id="A0A7W8ATM9"/>